<gene>
    <name evidence="14" type="ORF">MNBD_NITROSPINAE05-1244</name>
</gene>
<dbReference type="CDD" id="cd11325">
    <property type="entry name" value="AmyAc_GTHase"/>
    <property type="match status" value="1"/>
</dbReference>
<dbReference type="PANTHER" id="PTHR43651:SF11">
    <property type="entry name" value="MALTO-OLIGOSYLTREHALOSE TREHALOHYDROLASE"/>
    <property type="match status" value="1"/>
</dbReference>
<dbReference type="InterPro" id="IPR017853">
    <property type="entry name" value="GH"/>
</dbReference>
<dbReference type="SMART" id="SM00642">
    <property type="entry name" value="Aamy"/>
    <property type="match status" value="1"/>
</dbReference>
<dbReference type="Gene3D" id="1.10.10.760">
    <property type="entry name" value="E-set domains of sugar-utilizing enzymes"/>
    <property type="match status" value="1"/>
</dbReference>
<dbReference type="NCBIfam" id="TIGR02402">
    <property type="entry name" value="trehalose_TreZ"/>
    <property type="match status" value="1"/>
</dbReference>
<evidence type="ECO:0000313" key="14">
    <source>
        <dbReference type="EMBL" id="VAX32979.1"/>
    </source>
</evidence>
<evidence type="ECO:0000256" key="8">
    <source>
        <dbReference type="ARBA" id="ARBA00023277"/>
    </source>
</evidence>
<dbReference type="Pfam" id="PF00128">
    <property type="entry name" value="Alpha-amylase"/>
    <property type="match status" value="2"/>
</dbReference>
<dbReference type="PANTHER" id="PTHR43651">
    <property type="entry name" value="1,4-ALPHA-GLUCAN-BRANCHING ENZYME"/>
    <property type="match status" value="1"/>
</dbReference>
<dbReference type="Gene3D" id="2.60.40.10">
    <property type="entry name" value="Immunoglobulins"/>
    <property type="match status" value="1"/>
</dbReference>
<dbReference type="InterPro" id="IPR044901">
    <property type="entry name" value="Trehalose_TreZ_E-set_sf"/>
</dbReference>
<dbReference type="InterPro" id="IPR006047">
    <property type="entry name" value="GH13_cat_dom"/>
</dbReference>
<organism evidence="14">
    <name type="scientific">hydrothermal vent metagenome</name>
    <dbReference type="NCBI Taxonomy" id="652676"/>
    <lineage>
        <taxon>unclassified sequences</taxon>
        <taxon>metagenomes</taxon>
        <taxon>ecological metagenomes</taxon>
    </lineage>
</organism>
<comment type="similarity">
    <text evidence="3">Belongs to the glycosyl hydrolase 13 family.</text>
</comment>
<keyword evidence="8" id="KW-0119">Carbohydrate metabolism</keyword>
<proteinExistence type="inferred from homology"/>
<dbReference type="CDD" id="cd02853">
    <property type="entry name" value="E_set_MTHase_like_N"/>
    <property type="match status" value="1"/>
</dbReference>
<reference evidence="14" key="1">
    <citation type="submission" date="2018-06" db="EMBL/GenBank/DDBJ databases">
        <authorList>
            <person name="Zhirakovskaya E."/>
        </authorList>
    </citation>
    <scope>NUCLEOTIDE SEQUENCE</scope>
</reference>
<evidence type="ECO:0000256" key="4">
    <source>
        <dbReference type="ARBA" id="ARBA00012268"/>
    </source>
</evidence>
<keyword evidence="7 14" id="KW-0378">Hydrolase</keyword>
<dbReference type="InterPro" id="IPR014756">
    <property type="entry name" value="Ig_E-set"/>
</dbReference>
<evidence type="ECO:0000256" key="12">
    <source>
        <dbReference type="ARBA" id="ARBA00034013"/>
    </source>
</evidence>
<dbReference type="Gene3D" id="3.20.20.80">
    <property type="entry name" value="Glycosidases"/>
    <property type="match status" value="1"/>
</dbReference>
<evidence type="ECO:0000259" key="13">
    <source>
        <dbReference type="SMART" id="SM00642"/>
    </source>
</evidence>
<evidence type="ECO:0000256" key="11">
    <source>
        <dbReference type="ARBA" id="ARBA00033284"/>
    </source>
</evidence>
<dbReference type="UniPathway" id="UPA00299"/>
<dbReference type="Pfam" id="PF02922">
    <property type="entry name" value="CBM_48"/>
    <property type="match status" value="1"/>
</dbReference>
<feature type="domain" description="Glycosyl hydrolase family 13 catalytic" evidence="13">
    <location>
        <begin position="101"/>
        <end position="464"/>
    </location>
</feature>
<dbReference type="InterPro" id="IPR013783">
    <property type="entry name" value="Ig-like_fold"/>
</dbReference>
<dbReference type="SUPFAM" id="SSF81296">
    <property type="entry name" value="E set domains"/>
    <property type="match status" value="1"/>
</dbReference>
<dbReference type="AlphaFoldDB" id="A0A3B1CSJ5"/>
<comment type="catalytic activity">
    <reaction evidence="12">
        <text>hydrolysis of (1-&gt;4)-alpha-D-glucosidic linkage in 4-alpha-D-[(1-&gt;4)-alpha-D-glucanosyl]n trehalose to yield trehalose and (1-&gt;4)-alpha-D-glucan.</text>
        <dbReference type="EC" id="3.2.1.141"/>
    </reaction>
</comment>
<dbReference type="InterPro" id="IPR004193">
    <property type="entry name" value="Glyco_hydro_13_N"/>
</dbReference>
<dbReference type="EC" id="3.2.1.141" evidence="4"/>
<comment type="subcellular location">
    <subcellularLocation>
        <location evidence="1">Cytoplasm</location>
    </subcellularLocation>
</comment>
<keyword evidence="6" id="KW-0963">Cytoplasm</keyword>
<evidence type="ECO:0000256" key="5">
    <source>
        <dbReference type="ARBA" id="ARBA00015938"/>
    </source>
</evidence>
<evidence type="ECO:0000256" key="7">
    <source>
        <dbReference type="ARBA" id="ARBA00022801"/>
    </source>
</evidence>
<sequence>MTGWQPSLGAWITPDGTRFRVWSPIAKSIDLIVEPSPATPATVLALQPADNGYFTGTFQDLPTGTRYRFSIDNRQAVPDPASRYQPEGVHGPSEVVDASIFQWTDTDWTGLKMEDLILYELHVGTFTPQGTFNGVREKLNTLKDLGITAIELMPVADFPGNRNWGYDGVDLFAPARCYGTPDEMRLLVNEAHALNIGVFLDVVYNHLGPDGAYLGAFYPHYFSSSHKIPWGNALNFDNKHSRQIRNFFIENALHWIHEYHIDGLRMDATQAMVDFSPTHILKEFALKVHASSPKEKNILLIAEDDRNQSQLILPVDEGGYGLNGVWTDDFHHQMRRLLTGDDEGFFQDFSGTVEDLARTLRQGWFYTGQHSAFRKHARGTSTQGIPAQKFIHSIQNHDQIGNRAQGDRLHIEAGLASFRAMSALFLLSPATPLIFMGQEWGADTPFCYFTDHPEALGKAVAKARRNEFRQFKSFSEPTAMRSILDPQKLSTFVNSQLNWQEREQKPHAGILALYRELINLRKTEPALQEKFNSFFQVEALSENSIALKRLAKDKCSLLVVACLKGQEQISLGKHSITRPPKDNPWTRLLTTEDANFTDTPSSPETTKENETIVLSFNKPCTVIFRATKP</sequence>
<evidence type="ECO:0000256" key="10">
    <source>
        <dbReference type="ARBA" id="ARBA00032057"/>
    </source>
</evidence>
<keyword evidence="9 14" id="KW-0326">Glycosidase</keyword>
<evidence type="ECO:0000256" key="3">
    <source>
        <dbReference type="ARBA" id="ARBA00008061"/>
    </source>
</evidence>
<dbReference type="GO" id="GO:0033942">
    <property type="term" value="F:4-alpha-D-(1-&gt;4)-alpha-D-glucanotrehalose trehalohydrolase activity"/>
    <property type="evidence" value="ECO:0007669"/>
    <property type="project" value="UniProtKB-EC"/>
</dbReference>
<evidence type="ECO:0000256" key="9">
    <source>
        <dbReference type="ARBA" id="ARBA00023295"/>
    </source>
</evidence>
<name>A0A3B1CSJ5_9ZZZZ</name>
<comment type="pathway">
    <text evidence="2">Glycan biosynthesis; trehalose biosynthesis.</text>
</comment>
<dbReference type="PIRSF" id="PIRSF006337">
    <property type="entry name" value="Trehalose_TreZ"/>
    <property type="match status" value="1"/>
</dbReference>
<accession>A0A3B1CSJ5</accession>
<dbReference type="GO" id="GO:0005737">
    <property type="term" value="C:cytoplasm"/>
    <property type="evidence" value="ECO:0007669"/>
    <property type="project" value="UniProtKB-SubCell"/>
</dbReference>
<evidence type="ECO:0000256" key="2">
    <source>
        <dbReference type="ARBA" id="ARBA00005199"/>
    </source>
</evidence>
<protein>
    <recommendedName>
        <fullName evidence="5">Malto-oligosyltrehalose trehalohydrolase</fullName>
        <ecNumber evidence="4">3.2.1.141</ecNumber>
    </recommendedName>
    <alternativeName>
        <fullName evidence="11">4-alpha-D-((1-&gt;4)-alpha-D-glucano)trehalose trehalohydrolase</fullName>
    </alternativeName>
    <alternativeName>
        <fullName evidence="10">Maltooligosyl trehalose trehalohydrolase</fullName>
    </alternativeName>
</protein>
<evidence type="ECO:0000256" key="1">
    <source>
        <dbReference type="ARBA" id="ARBA00004496"/>
    </source>
</evidence>
<dbReference type="EMBL" id="UOGG01000230">
    <property type="protein sequence ID" value="VAX32979.1"/>
    <property type="molecule type" value="Genomic_DNA"/>
</dbReference>
<evidence type="ECO:0000256" key="6">
    <source>
        <dbReference type="ARBA" id="ARBA00022490"/>
    </source>
</evidence>
<dbReference type="GO" id="GO:0005992">
    <property type="term" value="P:trehalose biosynthetic process"/>
    <property type="evidence" value="ECO:0007669"/>
    <property type="project" value="UniProtKB-UniPathway"/>
</dbReference>
<dbReference type="SUPFAM" id="SSF51445">
    <property type="entry name" value="(Trans)glycosidases"/>
    <property type="match status" value="1"/>
</dbReference>
<dbReference type="InterPro" id="IPR012768">
    <property type="entry name" value="Trehalose_TreZ"/>
</dbReference>